<proteinExistence type="predicted"/>
<comment type="caution">
    <text evidence="1">The sequence shown here is derived from an EMBL/GenBank/DDBJ whole genome shotgun (WGS) entry which is preliminary data.</text>
</comment>
<dbReference type="EMBL" id="LAZR01000236">
    <property type="protein sequence ID" value="KKN80138.1"/>
    <property type="molecule type" value="Genomic_DNA"/>
</dbReference>
<protein>
    <submittedName>
        <fullName evidence="1">Uncharacterized protein</fullName>
    </submittedName>
</protein>
<evidence type="ECO:0000313" key="1">
    <source>
        <dbReference type="EMBL" id="KKN80138.1"/>
    </source>
</evidence>
<gene>
    <name evidence="1" type="ORF">LCGC14_0333310</name>
</gene>
<dbReference type="InterPro" id="IPR011047">
    <property type="entry name" value="Quinoprotein_ADH-like_sf"/>
</dbReference>
<organism evidence="1">
    <name type="scientific">marine sediment metagenome</name>
    <dbReference type="NCBI Taxonomy" id="412755"/>
    <lineage>
        <taxon>unclassified sequences</taxon>
        <taxon>metagenomes</taxon>
        <taxon>ecological metagenomes</taxon>
    </lineage>
</organism>
<dbReference type="AlphaFoldDB" id="A0A0F9WNA5"/>
<accession>A0A0F9WNA5</accession>
<name>A0A0F9WNA5_9ZZZZ</name>
<dbReference type="SUPFAM" id="SSF50998">
    <property type="entry name" value="Quinoprotein alcohol dehydrogenase-like"/>
    <property type="match status" value="1"/>
</dbReference>
<sequence>MRHSLLYVVIALLCITCTNNKTNEDSVLDLVPNNAALVFKINDFETLTDDLSTNEVLKTLETQKVFADLKNTLKPLQHLYNQKKGLLALSADSTRLDYTYISNDSLLIRNWDSITSKSIETISFNDTKITKYVIEDSNFFSSFVENNWVLCSSQALLQSIITNIGNPNTNETLKRFYAVSNEEKILNIFLDIEHGETLLKHLFDANQNISNFASWITLDFSLNDTEILLNGVAESNSNENNFLNLFKNTKPIQNKTWNLVPSDVNYLTSFGLDDFKKYSTNKAVLSSTKTTLDSLLTTVEEIGITEYDNEHILFLRTYGTATLLDYFNEEKISTEEFSGNEIWELKSGIQIFEPLTPLIGEHSFKYSSIIENTFIFSKSKSSLESVITKIKTGDTFDKTTLFNNAESKLTSSSSVLSISNLKGAVLILNESVSKTLGDSFNKSDLNDYVFGSQFIADAGFFHTNFLIKKITKEEERNSVSSAFEVQFNTDLATLPQFVTNHSNGRKEIVVQDQENTLYLISNSGKILWKKQLDGPIQGKVQQVDLFKNGKLQLAFTTNNEFLILDRNGNEVEPFTKKYTGGNLNPLAVFDYESTKNYRFVVTQNKKVFMYNGKGDIVKGFKYDKAEATILDAPQHFRIGRKDYIVFKLENGRLKITNRVGNTRVNVKDKFSFSENDIKLYQNKFTFTSVDGILYQIDAQGKTTSSNLNLAKDHGMDATTRTMVIMNDNILRIRDKKVELELGVYSKPTIFYLNDKIYVSVTDIQNQKIYLFDSQGESIPNFPIFGSSIIDMADMNLNKRAEFVFKDQENSIKVFKIR</sequence>
<reference evidence="1" key="1">
    <citation type="journal article" date="2015" name="Nature">
        <title>Complex archaea that bridge the gap between prokaryotes and eukaryotes.</title>
        <authorList>
            <person name="Spang A."/>
            <person name="Saw J.H."/>
            <person name="Jorgensen S.L."/>
            <person name="Zaremba-Niedzwiedzka K."/>
            <person name="Martijn J."/>
            <person name="Lind A.E."/>
            <person name="van Eijk R."/>
            <person name="Schleper C."/>
            <person name="Guy L."/>
            <person name="Ettema T.J."/>
        </authorList>
    </citation>
    <scope>NUCLEOTIDE SEQUENCE</scope>
</reference>